<name>A0ACA9LJL9_9GLOM</name>
<proteinExistence type="predicted"/>
<sequence>MSSQGELSTAELESSLKENENSLTEINELLVLSPEEPELVNLAEVLQNLIKLQREQLLQLKKNDLLALIGCSAEPSNNEMGDMSNSSEISVTLDGGNPINSSAVLSDFQVGEKCCIPFTHPEYQKVYFLPGLIQNINYDGNTCNILILTPITPSTRVCKRYLSNKCAGICPQGRSHGEEISSEFVVPYEILHIGQIDAYKVGRNFWAKYKDEVWYLAKLIGLESKGSGFRVIYKGYENENPNGIVVGPDEIIPVQSLDDDEGGKEEIFSEDKSESDYSNDESDSFSDDFVPSDTPPLSGTETGFGRVSLETFNNQDKDNSNFAEWEKHTTGVASRMMAKMGYKMGEGLGKNGEGIIDPIEVKIFSQGVSLDYIDESDKIGSHRHRRHKRGTEVQSKRPRRRKRIGSDTRTSSKSDVAVESQTNVFDFLNASLNKGGSGICDTNNIKVSSLSSSNESSNSTVNGLKRDRRPAETNHNLALYQIQQQLNQTQRELQKAKESLQRNEKKDPTMAKHFREKVNQMEATHHALKKKEMEIQNGISKEKGRKKMIVF</sequence>
<evidence type="ECO:0000313" key="2">
    <source>
        <dbReference type="Proteomes" id="UP000789525"/>
    </source>
</evidence>
<reference evidence="1" key="1">
    <citation type="submission" date="2021-06" db="EMBL/GenBank/DDBJ databases">
        <authorList>
            <person name="Kallberg Y."/>
            <person name="Tangrot J."/>
            <person name="Rosling A."/>
        </authorList>
    </citation>
    <scope>NUCLEOTIDE SEQUENCE</scope>
    <source>
        <strain evidence="1">CL356</strain>
    </source>
</reference>
<dbReference type="EMBL" id="CAJVPT010006789">
    <property type="protein sequence ID" value="CAG8534780.1"/>
    <property type="molecule type" value="Genomic_DNA"/>
</dbReference>
<gene>
    <name evidence="1" type="ORF">ACOLOM_LOCUS4226</name>
</gene>
<organism evidence="1 2">
    <name type="scientific">Acaulospora colombiana</name>
    <dbReference type="NCBI Taxonomy" id="27376"/>
    <lineage>
        <taxon>Eukaryota</taxon>
        <taxon>Fungi</taxon>
        <taxon>Fungi incertae sedis</taxon>
        <taxon>Mucoromycota</taxon>
        <taxon>Glomeromycotina</taxon>
        <taxon>Glomeromycetes</taxon>
        <taxon>Diversisporales</taxon>
        <taxon>Acaulosporaceae</taxon>
        <taxon>Acaulospora</taxon>
    </lineage>
</organism>
<evidence type="ECO:0000313" key="1">
    <source>
        <dbReference type="EMBL" id="CAG8534780.1"/>
    </source>
</evidence>
<comment type="caution">
    <text evidence="1">The sequence shown here is derived from an EMBL/GenBank/DDBJ whole genome shotgun (WGS) entry which is preliminary data.</text>
</comment>
<keyword evidence="2" id="KW-1185">Reference proteome</keyword>
<accession>A0ACA9LJL9</accession>
<dbReference type="Proteomes" id="UP000789525">
    <property type="component" value="Unassembled WGS sequence"/>
</dbReference>
<protein>
    <submittedName>
        <fullName evidence="1">11205_t:CDS:1</fullName>
    </submittedName>
</protein>